<evidence type="ECO:0000313" key="2">
    <source>
        <dbReference type="EMBL" id="MDQ0191628.1"/>
    </source>
</evidence>
<name>A0ABT9XPE2_9BACL</name>
<organism evidence="2 3">
    <name type="scientific">Alicyclobacillus cycloheptanicus</name>
    <dbReference type="NCBI Taxonomy" id="1457"/>
    <lineage>
        <taxon>Bacteria</taxon>
        <taxon>Bacillati</taxon>
        <taxon>Bacillota</taxon>
        <taxon>Bacilli</taxon>
        <taxon>Bacillales</taxon>
        <taxon>Alicyclobacillaceae</taxon>
        <taxon>Alicyclobacillus</taxon>
    </lineage>
</organism>
<evidence type="ECO:0000313" key="3">
    <source>
        <dbReference type="Proteomes" id="UP001232973"/>
    </source>
</evidence>
<sequence length="196" mass="20297">MKRMGLVLAISMGVCMTGGSALAATTTSGGSPHASGKNLVAASQAQLEQTIHDVQTGNYTPTSGSAKELTNSGAQPSAIIAPNGGDIYGPYTFDQVGNGNGGLSSAHFSLPSGDSNIEIDSSAYESYHANSGKYYYTVYEDFWYGATDEGTKACSYGENSAVEGAQTWTGLSSGSYNFVVYCDTGYVTGHGTVYGY</sequence>
<keyword evidence="1" id="KW-0732">Signal</keyword>
<keyword evidence="3" id="KW-1185">Reference proteome</keyword>
<evidence type="ECO:0000256" key="1">
    <source>
        <dbReference type="SAM" id="SignalP"/>
    </source>
</evidence>
<proteinExistence type="predicted"/>
<reference evidence="2 3" key="1">
    <citation type="submission" date="2023-07" db="EMBL/GenBank/DDBJ databases">
        <title>Genomic Encyclopedia of Type Strains, Phase IV (KMG-IV): sequencing the most valuable type-strain genomes for metagenomic binning, comparative biology and taxonomic classification.</title>
        <authorList>
            <person name="Goeker M."/>
        </authorList>
    </citation>
    <scope>NUCLEOTIDE SEQUENCE [LARGE SCALE GENOMIC DNA]</scope>
    <source>
        <strain evidence="2 3">DSM 4006</strain>
    </source>
</reference>
<comment type="caution">
    <text evidence="2">The sequence shown here is derived from an EMBL/GenBank/DDBJ whole genome shotgun (WGS) entry which is preliminary data.</text>
</comment>
<feature type="chain" id="PRO_5046588770" evidence="1">
    <location>
        <begin position="24"/>
        <end position="196"/>
    </location>
</feature>
<dbReference type="EMBL" id="JAUSTP010000066">
    <property type="protein sequence ID" value="MDQ0191628.1"/>
    <property type="molecule type" value="Genomic_DNA"/>
</dbReference>
<accession>A0ABT9XPE2</accession>
<feature type="signal peptide" evidence="1">
    <location>
        <begin position="1"/>
        <end position="23"/>
    </location>
</feature>
<protein>
    <submittedName>
        <fullName evidence="2">Uncharacterized protein</fullName>
    </submittedName>
</protein>
<dbReference type="Proteomes" id="UP001232973">
    <property type="component" value="Unassembled WGS sequence"/>
</dbReference>
<gene>
    <name evidence="2" type="ORF">J2S03_003501</name>
</gene>
<dbReference type="RefSeq" id="WP_307016807.1">
    <property type="nucleotide sequence ID" value="NZ_JAUANV010000060.1"/>
</dbReference>